<feature type="transmembrane region" description="Helical" evidence="5">
    <location>
        <begin position="192"/>
        <end position="211"/>
    </location>
</feature>
<dbReference type="Pfam" id="PF01027">
    <property type="entry name" value="Bax1-I"/>
    <property type="match status" value="1"/>
</dbReference>
<feature type="transmembrane region" description="Helical" evidence="5">
    <location>
        <begin position="105"/>
        <end position="123"/>
    </location>
</feature>
<feature type="transmembrane region" description="Helical" evidence="5">
    <location>
        <begin position="135"/>
        <end position="155"/>
    </location>
</feature>
<comment type="caution">
    <text evidence="7">The sequence shown here is derived from an EMBL/GenBank/DDBJ whole genome shotgun (WGS) entry which is preliminary data.</text>
</comment>
<feature type="transmembrane region" description="Helical" evidence="5">
    <location>
        <begin position="217"/>
        <end position="240"/>
    </location>
</feature>
<name>A0A8J6EUT0_ELECQ</name>
<evidence type="ECO:0000256" key="6">
    <source>
        <dbReference type="SAM" id="MobiDB-lite"/>
    </source>
</evidence>
<protein>
    <submittedName>
        <fullName evidence="7">Uncharacterized protein</fullName>
    </submittedName>
</protein>
<dbReference type="OrthoDB" id="7933078at2759"/>
<dbReference type="InterPro" id="IPR006214">
    <property type="entry name" value="Bax_inhibitor_1-related"/>
</dbReference>
<keyword evidence="3 5" id="KW-1133">Transmembrane helix</keyword>
<feature type="region of interest" description="Disordered" evidence="6">
    <location>
        <begin position="1"/>
        <end position="47"/>
    </location>
</feature>
<proteinExistence type="inferred from homology"/>
<evidence type="ECO:0000256" key="2">
    <source>
        <dbReference type="ARBA" id="ARBA00022692"/>
    </source>
</evidence>
<feature type="transmembrane region" description="Helical" evidence="5">
    <location>
        <begin position="161"/>
        <end position="180"/>
    </location>
</feature>
<comment type="similarity">
    <text evidence="5">Belongs to the BI1 family.</text>
</comment>
<evidence type="ECO:0000256" key="1">
    <source>
        <dbReference type="ARBA" id="ARBA00004141"/>
    </source>
</evidence>
<feature type="transmembrane region" description="Helical" evidence="5">
    <location>
        <begin position="72"/>
        <end position="93"/>
    </location>
</feature>
<dbReference type="PANTHER" id="PTHR23291:SF47">
    <property type="entry name" value="TRANSMEMBRANE BAX INHIBITOR MOTIF CONTAINING 7"/>
    <property type="match status" value="1"/>
</dbReference>
<feature type="transmembrane region" description="Helical" evidence="5">
    <location>
        <begin position="252"/>
        <end position="274"/>
    </location>
</feature>
<dbReference type="CDD" id="cd10428">
    <property type="entry name" value="LFG_like"/>
    <property type="match status" value="1"/>
</dbReference>
<feature type="compositionally biased region" description="Basic and acidic residues" evidence="6">
    <location>
        <begin position="34"/>
        <end position="43"/>
    </location>
</feature>
<keyword evidence="4 5" id="KW-0472">Membrane</keyword>
<gene>
    <name evidence="7" type="ORF">GDO78_003088</name>
</gene>
<sequence length="278" mass="31377">MPNPPPYSEQSPPQAGAAAYSTCPPPDQPPYGFRGEDGPKPDVEVPPEYTAGIQDSNEFSERSIRIAFIRKVYATLTVQLIITFGLVFMFTFWQTLRRWTWQNPYLLFALIPAIFIMVMVLACCDQARRKVPLNFILLGIFTVFEGCLLGSFAAFFDADAVMWATGATILITFGLTIFAFQTKWDFTLLSGSLMVLFLVFLSFGILGAIFRSMWLNIFYACIGTFIFGIYLVVDTQLLIGGKHRYSVNPEEYIFAALSIYVDIINLFMLLLQIFGLCR</sequence>
<evidence type="ECO:0000313" key="7">
    <source>
        <dbReference type="EMBL" id="KAG9476348.1"/>
    </source>
</evidence>
<dbReference type="GO" id="GO:0016020">
    <property type="term" value="C:membrane"/>
    <property type="evidence" value="ECO:0007669"/>
    <property type="project" value="UniProtKB-SubCell"/>
</dbReference>
<dbReference type="Proteomes" id="UP000770717">
    <property type="component" value="Unassembled WGS sequence"/>
</dbReference>
<accession>A0A8J6EUT0</accession>
<organism evidence="7 8">
    <name type="scientific">Eleutherodactylus coqui</name>
    <name type="common">Puerto Rican coqui</name>
    <dbReference type="NCBI Taxonomy" id="57060"/>
    <lineage>
        <taxon>Eukaryota</taxon>
        <taxon>Metazoa</taxon>
        <taxon>Chordata</taxon>
        <taxon>Craniata</taxon>
        <taxon>Vertebrata</taxon>
        <taxon>Euteleostomi</taxon>
        <taxon>Amphibia</taxon>
        <taxon>Batrachia</taxon>
        <taxon>Anura</taxon>
        <taxon>Neobatrachia</taxon>
        <taxon>Hyloidea</taxon>
        <taxon>Eleutherodactylidae</taxon>
        <taxon>Eleutherodactylinae</taxon>
        <taxon>Eleutherodactylus</taxon>
        <taxon>Eleutherodactylus</taxon>
    </lineage>
</organism>
<dbReference type="EMBL" id="WNTK01000011">
    <property type="protein sequence ID" value="KAG9476348.1"/>
    <property type="molecule type" value="Genomic_DNA"/>
</dbReference>
<evidence type="ECO:0000256" key="4">
    <source>
        <dbReference type="ARBA" id="ARBA00023136"/>
    </source>
</evidence>
<dbReference type="AlphaFoldDB" id="A0A8J6EUT0"/>
<evidence type="ECO:0000313" key="8">
    <source>
        <dbReference type="Proteomes" id="UP000770717"/>
    </source>
</evidence>
<evidence type="ECO:0000256" key="3">
    <source>
        <dbReference type="ARBA" id="ARBA00022989"/>
    </source>
</evidence>
<keyword evidence="2 5" id="KW-0812">Transmembrane</keyword>
<keyword evidence="8" id="KW-1185">Reference proteome</keyword>
<evidence type="ECO:0000256" key="5">
    <source>
        <dbReference type="RuleBase" id="RU004379"/>
    </source>
</evidence>
<dbReference type="PANTHER" id="PTHR23291">
    <property type="entry name" value="BAX INHIBITOR-RELATED"/>
    <property type="match status" value="1"/>
</dbReference>
<reference evidence="7" key="1">
    <citation type="thesis" date="2020" institute="ProQuest LLC" country="789 East Eisenhower Parkway, Ann Arbor, MI, USA">
        <title>Comparative Genomics and Chromosome Evolution.</title>
        <authorList>
            <person name="Mudd A.B."/>
        </authorList>
    </citation>
    <scope>NUCLEOTIDE SEQUENCE</scope>
    <source>
        <strain evidence="7">HN-11 Male</strain>
        <tissue evidence="7">Kidney and liver</tissue>
    </source>
</reference>
<comment type="subcellular location">
    <subcellularLocation>
        <location evidence="1">Membrane</location>
        <topology evidence="1">Multi-pass membrane protein</topology>
    </subcellularLocation>
</comment>